<dbReference type="Pfam" id="PF26634">
    <property type="entry name" value="DUF8207"/>
    <property type="match status" value="1"/>
</dbReference>
<protein>
    <submittedName>
        <fullName evidence="3">Protein CBG21153</fullName>
    </submittedName>
</protein>
<dbReference type="HOGENOM" id="CLU_031149_0_0_1"/>
<dbReference type="AlphaFoldDB" id="A8XZD1"/>
<accession>A8XZD1</accession>
<dbReference type="InterPro" id="IPR058520">
    <property type="entry name" value="DUF8207"/>
</dbReference>
<dbReference type="EMBL" id="HE600921">
    <property type="protein sequence ID" value="CAP38058.1"/>
    <property type="molecule type" value="Genomic_DNA"/>
</dbReference>
<dbReference type="GeneID" id="8584761"/>
<evidence type="ECO:0000313" key="3">
    <source>
        <dbReference type="EMBL" id="CAP38058.1"/>
    </source>
</evidence>
<dbReference type="CTD" id="8584761"/>
<evidence type="ECO:0000259" key="2">
    <source>
        <dbReference type="Pfam" id="PF26634"/>
    </source>
</evidence>
<feature type="domain" description="DUF8207" evidence="2">
    <location>
        <begin position="127"/>
        <end position="228"/>
    </location>
</feature>
<dbReference type="InParanoid" id="A8XZD1"/>
<keyword evidence="4" id="KW-1185">Reference proteome</keyword>
<evidence type="ECO:0000313" key="4">
    <source>
        <dbReference type="Proteomes" id="UP000008549"/>
    </source>
</evidence>
<reference evidence="3 4" key="2">
    <citation type="journal article" date="2011" name="PLoS Genet.">
        <title>Caenorhabditis briggsae recombinant inbred line genotypes reveal inter-strain incompatibility and the evolution of recombination.</title>
        <authorList>
            <person name="Ross J.A."/>
            <person name="Koboldt D.C."/>
            <person name="Staisch J.E."/>
            <person name="Chamberlin H.M."/>
            <person name="Gupta B.P."/>
            <person name="Miller R.D."/>
            <person name="Baird S.E."/>
            <person name="Haag E.S."/>
        </authorList>
    </citation>
    <scope>NUCLEOTIDE SEQUENCE [LARGE SCALE GENOMIC DNA]</scope>
    <source>
        <strain evidence="3 4">AF16</strain>
    </source>
</reference>
<proteinExistence type="predicted"/>
<dbReference type="RefSeq" id="XP_002642767.1">
    <property type="nucleotide sequence ID" value="XM_002642721.1"/>
</dbReference>
<evidence type="ECO:0000256" key="1">
    <source>
        <dbReference type="SAM" id="Coils"/>
    </source>
</evidence>
<name>A8XZD1_CAEBR</name>
<gene>
    <name evidence="3" type="ORF">CBG21153</name>
    <name evidence="3" type="ORF">CBG_21153</name>
</gene>
<organism evidence="3 4">
    <name type="scientific">Caenorhabditis briggsae</name>
    <dbReference type="NCBI Taxonomy" id="6238"/>
    <lineage>
        <taxon>Eukaryota</taxon>
        <taxon>Metazoa</taxon>
        <taxon>Ecdysozoa</taxon>
        <taxon>Nematoda</taxon>
        <taxon>Chromadorea</taxon>
        <taxon>Rhabditida</taxon>
        <taxon>Rhabditina</taxon>
        <taxon>Rhabditomorpha</taxon>
        <taxon>Rhabditoidea</taxon>
        <taxon>Rhabditidae</taxon>
        <taxon>Peloderinae</taxon>
        <taxon>Caenorhabditis</taxon>
    </lineage>
</organism>
<sequence length="298" mass="34754">MPSFVEIYDPKKRNEIIEQHIQMRKKQKNKDQEEHEELEKLEENRVEIFKPILDSNKKLQEEIIDEKNKIVETLNTFKNLKMSGERSLSEEKQLTIEPNKQAVSSPKTITVSNLIATYLQDDKDKSNAGYSLRYDKNNKSYTIGNKTVKFENNNIKINNVDYEATEGLMELLTKKSPNLVLISDYEKKSYQQILLCSDACYQGFDKNAPNKRLNSDPSDKWKFIREHYFTKSTSSVAEKSVTGSSIDFLPSNVNSLIDMLRLSIGSYKAGNKNEYNKIHRILDELKWILWIHNLIFKN</sequence>
<dbReference type="Proteomes" id="UP000008549">
    <property type="component" value="Unassembled WGS sequence"/>
</dbReference>
<keyword evidence="1" id="KW-0175">Coiled coil</keyword>
<dbReference type="PANTHER" id="PTHR35374:SF1">
    <property type="entry name" value="PROTEIN KINASE DOMAIN-CONTAINING PROTEIN"/>
    <property type="match status" value="1"/>
</dbReference>
<dbReference type="KEGG" id="cbr:CBG_21153"/>
<dbReference type="PANTHER" id="PTHR35374">
    <property type="entry name" value="CYCLIN-DEPENDENT KINASE 11A-LIKE"/>
    <property type="match status" value="1"/>
</dbReference>
<dbReference type="eggNOG" id="ENOG502S824">
    <property type="taxonomic scope" value="Eukaryota"/>
</dbReference>
<reference evidence="3 4" key="1">
    <citation type="journal article" date="2003" name="PLoS Biol.">
        <title>The genome sequence of Caenorhabditis briggsae: a platform for comparative genomics.</title>
        <authorList>
            <person name="Stein L.D."/>
            <person name="Bao Z."/>
            <person name="Blasiar D."/>
            <person name="Blumenthal T."/>
            <person name="Brent M.R."/>
            <person name="Chen N."/>
            <person name="Chinwalla A."/>
            <person name="Clarke L."/>
            <person name="Clee C."/>
            <person name="Coghlan A."/>
            <person name="Coulson A."/>
            <person name="D'Eustachio P."/>
            <person name="Fitch D.H."/>
            <person name="Fulton L.A."/>
            <person name="Fulton R.E."/>
            <person name="Griffiths-Jones S."/>
            <person name="Harris T.W."/>
            <person name="Hillier L.W."/>
            <person name="Kamath R."/>
            <person name="Kuwabara P.E."/>
            <person name="Mardis E.R."/>
            <person name="Marra M.A."/>
            <person name="Miner T.L."/>
            <person name="Minx P."/>
            <person name="Mullikin J.C."/>
            <person name="Plumb R.W."/>
            <person name="Rogers J."/>
            <person name="Schein J.E."/>
            <person name="Sohrmann M."/>
            <person name="Spieth J."/>
            <person name="Stajich J.E."/>
            <person name="Wei C."/>
            <person name="Willey D."/>
            <person name="Wilson R.K."/>
            <person name="Durbin R."/>
            <person name="Waterston R.H."/>
        </authorList>
    </citation>
    <scope>NUCLEOTIDE SEQUENCE [LARGE SCALE GENOMIC DNA]</scope>
    <source>
        <strain evidence="3 4">AF16</strain>
    </source>
</reference>
<feature type="coiled-coil region" evidence="1">
    <location>
        <begin position="21"/>
        <end position="76"/>
    </location>
</feature>